<dbReference type="RefSeq" id="WP_046498882.1">
    <property type="nucleotide sequence ID" value="NZ_CP011133.1"/>
</dbReference>
<gene>
    <name evidence="1" type="ORF">F384_26440</name>
</gene>
<dbReference type="HOGENOM" id="CLU_1944933_0_0_6"/>
<dbReference type="AlphaFoldDB" id="A0A0F6U0P4"/>
<geneLocation type="plasmid" evidence="1">
    <name>unnamed</name>
</geneLocation>
<keyword evidence="1" id="KW-0614">Plasmid</keyword>
<dbReference type="PATRIC" id="fig|1261127.3.peg.5485"/>
<accession>A0A0F6U0P4</accession>
<dbReference type="KEGG" id="cama:F384_26440"/>
<name>A0A0F6U0P4_CITAM</name>
<protein>
    <submittedName>
        <fullName evidence="1">Uncharacterized protein</fullName>
    </submittedName>
</protein>
<dbReference type="EMBL" id="CP011133">
    <property type="protein sequence ID" value="AKE62111.1"/>
    <property type="molecule type" value="Genomic_DNA"/>
</dbReference>
<proteinExistence type="predicted"/>
<evidence type="ECO:0000313" key="1">
    <source>
        <dbReference type="EMBL" id="AKE62111.1"/>
    </source>
</evidence>
<sequence>MFYSETGDVYGFVSGGMSLRTHSIERDLQDLRLLLADMETINILNERGIGTHKTIFHVTQNESKASMLVTRLTYCQGGGRFTHPECALLVEQITDLGRKLGNKHFDTAMNEAKRFIANEADFMKEQTVW</sequence>
<reference evidence="1 2" key="1">
    <citation type="submission" date="2015-03" db="EMBL/GenBank/DDBJ databases">
        <title>Complete genome sequence of Citrobacter amalonaticus Y19.</title>
        <authorList>
            <person name="Park S."/>
        </authorList>
    </citation>
    <scope>NUCLEOTIDE SEQUENCE [LARGE SCALE GENOMIC DNA]</scope>
    <source>
        <strain evidence="1 2">Y19</strain>
        <plasmid evidence="2">Plasmid</plasmid>
    </source>
</reference>
<dbReference type="Proteomes" id="UP000034085">
    <property type="component" value="Plasmid"/>
</dbReference>
<dbReference type="OrthoDB" id="6627391at2"/>
<evidence type="ECO:0000313" key="2">
    <source>
        <dbReference type="Proteomes" id="UP000034085"/>
    </source>
</evidence>
<organism evidence="1 2">
    <name type="scientific">Citrobacter amalonaticus Y19</name>
    <dbReference type="NCBI Taxonomy" id="1261127"/>
    <lineage>
        <taxon>Bacteria</taxon>
        <taxon>Pseudomonadati</taxon>
        <taxon>Pseudomonadota</taxon>
        <taxon>Gammaproteobacteria</taxon>
        <taxon>Enterobacterales</taxon>
        <taxon>Enterobacteriaceae</taxon>
        <taxon>Citrobacter</taxon>
    </lineage>
</organism>